<feature type="transmembrane region" description="Helical" evidence="1">
    <location>
        <begin position="32"/>
        <end position="54"/>
    </location>
</feature>
<comment type="caution">
    <text evidence="2">The sequence shown here is derived from an EMBL/GenBank/DDBJ whole genome shotgun (WGS) entry which is preliminary data.</text>
</comment>
<keyword evidence="1" id="KW-1133">Transmembrane helix</keyword>
<evidence type="ECO:0000313" key="3">
    <source>
        <dbReference type="Proteomes" id="UP001216384"/>
    </source>
</evidence>
<evidence type="ECO:0000256" key="1">
    <source>
        <dbReference type="SAM" id="Phobius"/>
    </source>
</evidence>
<sequence length="162" mass="17998">MRKNKVKDPLKANYFKWDLVPRELKPSRKKSYIYLVLAVIALIASLILVALSAAPYEEILNKGVTQSGFIDSVSKGGIFTKIYTPENSGIEPGTVGLEITPLVNNTNYTQAELSDIRIAIGSVSLFLFVLFLIFVIVSYMYFLGSISIKKTEQTTVSLNKNL</sequence>
<name>A0AAW6HPL2_9MOLU</name>
<reference evidence="2" key="1">
    <citation type="submission" date="2021-11" db="EMBL/GenBank/DDBJ databases">
        <title>Description of Mycoplasma bradburyaesp. nov.from sea birds: a tribute to a great mycoplasmologist.</title>
        <authorList>
            <person name="Ramirez A.S."/>
            <person name="Poveda C."/>
            <person name="Suarez-Perez A."/>
            <person name="Rosales R.S."/>
            <person name="Dijkman R."/>
            <person name="Feberwee A."/>
            <person name="Spergser J."/>
            <person name="Szostak M.P."/>
            <person name="Ressel L."/>
            <person name="Calabuig P."/>
            <person name="Catania S."/>
            <person name="Gobbo F."/>
            <person name="Timofte D."/>
            <person name="Poveda J.B."/>
        </authorList>
    </citation>
    <scope>NUCLEOTIDE SEQUENCE</scope>
    <source>
        <strain evidence="2">T264</strain>
    </source>
</reference>
<dbReference type="Proteomes" id="UP001216384">
    <property type="component" value="Unassembled WGS sequence"/>
</dbReference>
<proteinExistence type="predicted"/>
<protein>
    <submittedName>
        <fullName evidence="2">Uncharacterized protein</fullName>
    </submittedName>
</protein>
<feature type="transmembrane region" description="Helical" evidence="1">
    <location>
        <begin position="118"/>
        <end position="142"/>
    </location>
</feature>
<keyword evidence="1" id="KW-0812">Transmembrane</keyword>
<dbReference type="EMBL" id="JAJHZP010000018">
    <property type="protein sequence ID" value="MDC4183720.1"/>
    <property type="molecule type" value="Genomic_DNA"/>
</dbReference>
<organism evidence="2 3">
    <name type="scientific">Mycoplasma bradburyae</name>
    <dbReference type="NCBI Taxonomy" id="2963128"/>
    <lineage>
        <taxon>Bacteria</taxon>
        <taxon>Bacillati</taxon>
        <taxon>Mycoplasmatota</taxon>
        <taxon>Mollicutes</taxon>
        <taxon>Mycoplasmataceae</taxon>
        <taxon>Mycoplasma</taxon>
    </lineage>
</organism>
<evidence type="ECO:0000313" key="2">
    <source>
        <dbReference type="EMBL" id="MDC4183720.1"/>
    </source>
</evidence>
<gene>
    <name evidence="2" type="ORF">LNO71_03680</name>
</gene>
<dbReference type="RefSeq" id="WP_255045769.1">
    <property type="nucleotide sequence ID" value="NZ_CP101415.1"/>
</dbReference>
<dbReference type="AlphaFoldDB" id="A0AAW6HPL2"/>
<keyword evidence="1" id="KW-0472">Membrane</keyword>
<accession>A0AAW6HPL2</accession>